<dbReference type="AlphaFoldDB" id="A0A7Y2RB83"/>
<comment type="caution">
    <text evidence="1">The sequence shown here is derived from an EMBL/GenBank/DDBJ whole genome shotgun (WGS) entry which is preliminary data.</text>
</comment>
<evidence type="ECO:0000313" key="2">
    <source>
        <dbReference type="Proteomes" id="UP000530654"/>
    </source>
</evidence>
<dbReference type="RefSeq" id="WP_170282863.1">
    <property type="nucleotide sequence ID" value="NZ_JABEQY010000047.1"/>
</dbReference>
<proteinExistence type="predicted"/>
<dbReference type="Proteomes" id="UP000530654">
    <property type="component" value="Unassembled WGS sequence"/>
</dbReference>
<dbReference type="EMBL" id="JABEQY010000047">
    <property type="protein sequence ID" value="NNH67800.1"/>
    <property type="molecule type" value="Genomic_DNA"/>
</dbReference>
<reference evidence="1 2" key="1">
    <citation type="submission" date="2020-04" db="EMBL/GenBank/DDBJ databases">
        <title>Rhizobium bacterial biofertilizers improve the content of phenolic compounds of Lactuca sativa L. under non-saline and saline-stress conditions.</title>
        <authorList>
            <person name="Ayuso-Calles M."/>
            <person name="Garcia-Estevez I."/>
            <person name="Jimenez-Gomez A."/>
            <person name="Flores-Felix J.D."/>
            <person name="Escribano-Bailon M."/>
            <person name="Rivas R."/>
        </authorList>
    </citation>
    <scope>NUCLEOTIDE SEQUENCE [LARGE SCALE GENOMIC DNA]</scope>
    <source>
        <strain evidence="1 2">GPTR02</strain>
    </source>
</reference>
<sequence>MSEIPTDILQTAEAVYLASLHDSMAGKPDYLRHVALAILAERDGWQPIETAPKDKPILAYNAAIGIYNTRYQAWEPDERNRWPCGFAGWSGTWYCWPTHWMPLPKPPVSSANEAHERESI</sequence>
<organism evidence="1 2">
    <name type="scientific">Rhizobium laguerreae</name>
    <dbReference type="NCBI Taxonomy" id="1076926"/>
    <lineage>
        <taxon>Bacteria</taxon>
        <taxon>Pseudomonadati</taxon>
        <taxon>Pseudomonadota</taxon>
        <taxon>Alphaproteobacteria</taxon>
        <taxon>Hyphomicrobiales</taxon>
        <taxon>Rhizobiaceae</taxon>
        <taxon>Rhizobium/Agrobacterium group</taxon>
        <taxon>Rhizobium</taxon>
    </lineage>
</organism>
<accession>A0A7Y2RB83</accession>
<evidence type="ECO:0008006" key="3">
    <source>
        <dbReference type="Google" id="ProtNLM"/>
    </source>
</evidence>
<protein>
    <recommendedName>
        <fullName evidence="3">DUF551 domain-containing protein</fullName>
    </recommendedName>
</protein>
<gene>
    <name evidence="1" type="ORF">HLI17_31870</name>
</gene>
<evidence type="ECO:0000313" key="1">
    <source>
        <dbReference type="EMBL" id="NNH67800.1"/>
    </source>
</evidence>
<name>A0A7Y2RB83_9HYPH</name>